<dbReference type="Pfam" id="PF09346">
    <property type="entry name" value="SMI1_KNR4"/>
    <property type="match status" value="1"/>
</dbReference>
<comment type="caution">
    <text evidence="2">The sequence shown here is derived from an EMBL/GenBank/DDBJ whole genome shotgun (WGS) entry which is preliminary data.</text>
</comment>
<evidence type="ECO:0000313" key="2">
    <source>
        <dbReference type="EMBL" id="TQM42234.1"/>
    </source>
</evidence>
<protein>
    <submittedName>
        <fullName evidence="2">SMI1/KNR4 family protein SUKH-1</fullName>
    </submittedName>
</protein>
<organism evidence="2 3">
    <name type="scientific">Flavobacterium branchiophilum</name>
    <dbReference type="NCBI Taxonomy" id="55197"/>
    <lineage>
        <taxon>Bacteria</taxon>
        <taxon>Pseudomonadati</taxon>
        <taxon>Bacteroidota</taxon>
        <taxon>Flavobacteriia</taxon>
        <taxon>Flavobacteriales</taxon>
        <taxon>Flavobacteriaceae</taxon>
        <taxon>Flavobacterium</taxon>
    </lineage>
</organism>
<dbReference type="Proteomes" id="UP000320773">
    <property type="component" value="Unassembled WGS sequence"/>
</dbReference>
<evidence type="ECO:0000313" key="3">
    <source>
        <dbReference type="Proteomes" id="UP000320773"/>
    </source>
</evidence>
<dbReference type="AlphaFoldDB" id="A0A543G8D3"/>
<gene>
    <name evidence="2" type="ORF">BC670_3274</name>
</gene>
<feature type="domain" description="Knr4/Smi1-like" evidence="1">
    <location>
        <begin position="45"/>
        <end position="183"/>
    </location>
</feature>
<accession>A0A543G8D3</accession>
<reference evidence="2 3" key="1">
    <citation type="submission" date="2019-06" db="EMBL/GenBank/DDBJ databases">
        <title>Genomic Encyclopedia of Archaeal and Bacterial Type Strains, Phase II (KMG-II): from individual species to whole genera.</title>
        <authorList>
            <person name="Goeker M."/>
        </authorList>
    </citation>
    <scope>NUCLEOTIDE SEQUENCE [LARGE SCALE GENOMIC DNA]</scope>
    <source>
        <strain evidence="2 3">DSM 24789</strain>
    </source>
</reference>
<proteinExistence type="predicted"/>
<dbReference type="InterPro" id="IPR037883">
    <property type="entry name" value="Knr4/Smi1-like_sf"/>
</dbReference>
<dbReference type="EMBL" id="VFPJ01000001">
    <property type="protein sequence ID" value="TQM42234.1"/>
    <property type="molecule type" value="Genomic_DNA"/>
</dbReference>
<evidence type="ECO:0000259" key="1">
    <source>
        <dbReference type="Pfam" id="PF09346"/>
    </source>
</evidence>
<dbReference type="RefSeq" id="WP_089080373.1">
    <property type="nucleotide sequence ID" value="NZ_VFPJ01000001.1"/>
</dbReference>
<dbReference type="SUPFAM" id="SSF160631">
    <property type="entry name" value="SMI1/KNR4-like"/>
    <property type="match status" value="1"/>
</dbReference>
<sequence length="199" mass="23275">MENLSKKYIEGLKKAYYEREGQEIWDHLESIKHGIHKEDEERLKQAFPQIPDSLIELLQFVDGTYWSEFQNEKIAFFFLGSDMFEYPYYLMSVQQILESNSSSYLADYIDRVYDEVEVDNGIISDSKALNWLHFSDCMNNGGTSQLYIDFSPSANGKVGQIVRYTHDPDELVVIADSFDAYLQLLIEADFQFIVDYMME</sequence>
<name>A0A543G8D3_9FLAO</name>
<dbReference type="InterPro" id="IPR018958">
    <property type="entry name" value="Knr4/Smi1-like_dom"/>
</dbReference>